<reference evidence="2" key="1">
    <citation type="submission" date="2018-05" db="EMBL/GenBank/DDBJ databases">
        <title>Complete Genome Sequence of Methylobacterium sp. 17SD2-17.</title>
        <authorList>
            <person name="Srinivasan S."/>
        </authorList>
    </citation>
    <scope>NUCLEOTIDE SEQUENCE [LARGE SCALE GENOMIC DNA]</scope>
    <source>
        <strain evidence="2">17SD2-17</strain>
    </source>
</reference>
<evidence type="ECO:0000313" key="1">
    <source>
        <dbReference type="EMBL" id="AWN40464.1"/>
    </source>
</evidence>
<dbReference type="RefSeq" id="WP_109888631.1">
    <property type="nucleotide sequence ID" value="NZ_CP029550.1"/>
</dbReference>
<dbReference type="AlphaFoldDB" id="A0A2U8W2Z4"/>
<proteinExistence type="predicted"/>
<evidence type="ECO:0000313" key="2">
    <source>
        <dbReference type="Proteomes" id="UP000245926"/>
    </source>
</evidence>
<accession>A0A2U8W2Z4</accession>
<gene>
    <name evidence="1" type="ORF">DK389_07865</name>
</gene>
<keyword evidence="2" id="KW-1185">Reference proteome</keyword>
<organism evidence="1 2">
    <name type="scientific">Methylobacterium durans</name>
    <dbReference type="NCBI Taxonomy" id="2202825"/>
    <lineage>
        <taxon>Bacteria</taxon>
        <taxon>Pseudomonadati</taxon>
        <taxon>Pseudomonadota</taxon>
        <taxon>Alphaproteobacteria</taxon>
        <taxon>Hyphomicrobiales</taxon>
        <taxon>Methylobacteriaceae</taxon>
        <taxon>Methylobacterium</taxon>
    </lineage>
</organism>
<dbReference type="KEGG" id="mets:DK389_07865"/>
<dbReference type="OrthoDB" id="8007032at2"/>
<dbReference type="EMBL" id="CP029550">
    <property type="protein sequence ID" value="AWN40464.1"/>
    <property type="molecule type" value="Genomic_DNA"/>
</dbReference>
<dbReference type="Proteomes" id="UP000245926">
    <property type="component" value="Chromosome"/>
</dbReference>
<protein>
    <submittedName>
        <fullName evidence="1">Uncharacterized protein</fullName>
    </submittedName>
</protein>
<sequence length="67" mass="7944">MDALKEIYGPFFHSEAKLTFEADMRMTVTLPDGRSLMIGMDDFRFHNPNAEPLPRFEFREHSQRRDP</sequence>
<name>A0A2U8W2Z4_9HYPH</name>